<evidence type="ECO:0000313" key="3">
    <source>
        <dbReference type="Proteomes" id="UP001597052"/>
    </source>
</evidence>
<comment type="caution">
    <text evidence="2">The sequence shown here is derived from an EMBL/GenBank/DDBJ whole genome shotgun (WGS) entry which is preliminary data.</text>
</comment>
<sequence>MNRYAPELALITGGLLGIVFGGFVLVSVGEFYSAALICVLLGYPFAAYAIHTDDEPTTVLPPRAVIAVAGLAAVGVIADVLRLFAPSLESLLVGILVALVVFLPVAAYAAGYGTPPAWLGSRLVEAGGTLLAAGLLAAGLVSGAAVPASTSAVAVFVATMLFAARSTGVSPRRRRLVPVGGLVVAAGILAVGVLGDGPLDPWVTTALGAVFAPLLYIALATSGRA</sequence>
<dbReference type="Proteomes" id="UP001597052">
    <property type="component" value="Unassembled WGS sequence"/>
</dbReference>
<name>A0ABD6DBM6_9EURY</name>
<keyword evidence="3" id="KW-1185">Reference proteome</keyword>
<keyword evidence="1" id="KW-0812">Transmembrane</keyword>
<feature type="transmembrane region" description="Helical" evidence="1">
    <location>
        <begin position="6"/>
        <end position="26"/>
    </location>
</feature>
<dbReference type="AlphaFoldDB" id="A0ABD6DBM6"/>
<keyword evidence="1" id="KW-1133">Transmembrane helix</keyword>
<proteinExistence type="predicted"/>
<keyword evidence="1" id="KW-0472">Membrane</keyword>
<feature type="transmembrane region" description="Helical" evidence="1">
    <location>
        <begin position="31"/>
        <end position="51"/>
    </location>
</feature>
<feature type="transmembrane region" description="Helical" evidence="1">
    <location>
        <begin position="131"/>
        <end position="164"/>
    </location>
</feature>
<protein>
    <submittedName>
        <fullName evidence="2">Uncharacterized protein</fullName>
    </submittedName>
</protein>
<evidence type="ECO:0000256" key="1">
    <source>
        <dbReference type="SAM" id="Phobius"/>
    </source>
</evidence>
<feature type="transmembrane region" description="Helical" evidence="1">
    <location>
        <begin position="63"/>
        <end position="84"/>
    </location>
</feature>
<feature type="transmembrane region" description="Helical" evidence="1">
    <location>
        <begin position="176"/>
        <end position="195"/>
    </location>
</feature>
<reference evidence="2 3" key="1">
    <citation type="journal article" date="2019" name="Int. J. Syst. Evol. Microbiol.">
        <title>The Global Catalogue of Microorganisms (GCM) 10K type strain sequencing project: providing services to taxonomists for standard genome sequencing and annotation.</title>
        <authorList>
            <consortium name="The Broad Institute Genomics Platform"/>
            <consortium name="The Broad Institute Genome Sequencing Center for Infectious Disease"/>
            <person name="Wu L."/>
            <person name="Ma J."/>
        </authorList>
    </citation>
    <scope>NUCLEOTIDE SEQUENCE [LARGE SCALE GENOMIC DNA]</scope>
    <source>
        <strain evidence="2 3">CGMCC 1.10593</strain>
    </source>
</reference>
<accession>A0ABD6DBM6</accession>
<gene>
    <name evidence="2" type="ORF">ACFSBW_11680</name>
</gene>
<feature type="transmembrane region" description="Helical" evidence="1">
    <location>
        <begin position="201"/>
        <end position="219"/>
    </location>
</feature>
<feature type="transmembrane region" description="Helical" evidence="1">
    <location>
        <begin position="91"/>
        <end position="111"/>
    </location>
</feature>
<evidence type="ECO:0000313" key="2">
    <source>
        <dbReference type="EMBL" id="MFD1642533.1"/>
    </source>
</evidence>
<dbReference type="RefSeq" id="WP_256395932.1">
    <property type="nucleotide sequence ID" value="NZ_JANHDJ010000003.1"/>
</dbReference>
<dbReference type="EMBL" id="JBHUDM010000003">
    <property type="protein sequence ID" value="MFD1642533.1"/>
    <property type="molecule type" value="Genomic_DNA"/>
</dbReference>
<organism evidence="2 3">
    <name type="scientific">Halohasta litorea</name>
    <dbReference type="NCBI Taxonomy" id="869891"/>
    <lineage>
        <taxon>Archaea</taxon>
        <taxon>Methanobacteriati</taxon>
        <taxon>Methanobacteriota</taxon>
        <taxon>Stenosarchaea group</taxon>
        <taxon>Halobacteria</taxon>
        <taxon>Halobacteriales</taxon>
        <taxon>Haloferacaceae</taxon>
        <taxon>Halohasta</taxon>
    </lineage>
</organism>